<evidence type="ECO:0000313" key="1">
    <source>
        <dbReference type="EMBL" id="QJA63968.1"/>
    </source>
</evidence>
<name>A0A6M3J393_9ZZZZ</name>
<dbReference type="EMBL" id="MT141510">
    <property type="protein sequence ID" value="QJA63968.1"/>
    <property type="molecule type" value="Genomic_DNA"/>
</dbReference>
<sequence length="44" mass="5326">MRIEWHDTEDIENVGQFIVHAENEIERGVLRRFVHKACTKGWKF</sequence>
<organism evidence="1">
    <name type="scientific">viral metagenome</name>
    <dbReference type="NCBI Taxonomy" id="1070528"/>
    <lineage>
        <taxon>unclassified sequences</taxon>
        <taxon>metagenomes</taxon>
        <taxon>organismal metagenomes</taxon>
    </lineage>
</organism>
<protein>
    <submittedName>
        <fullName evidence="1">Uncharacterized protein</fullName>
    </submittedName>
</protein>
<dbReference type="AlphaFoldDB" id="A0A6M3J393"/>
<reference evidence="1" key="1">
    <citation type="submission" date="2020-03" db="EMBL/GenBank/DDBJ databases">
        <title>The deep terrestrial virosphere.</title>
        <authorList>
            <person name="Holmfeldt K."/>
            <person name="Nilsson E."/>
            <person name="Simone D."/>
            <person name="Lopez-Fernandez M."/>
            <person name="Wu X."/>
            <person name="de Brujin I."/>
            <person name="Lundin D."/>
            <person name="Andersson A."/>
            <person name="Bertilsson S."/>
            <person name="Dopson M."/>
        </authorList>
    </citation>
    <scope>NUCLEOTIDE SEQUENCE</scope>
    <source>
        <strain evidence="1">MM415B00562</strain>
    </source>
</reference>
<accession>A0A6M3J393</accession>
<gene>
    <name evidence="1" type="ORF">MM415B00562_0002</name>
</gene>
<proteinExistence type="predicted"/>